<accession>A0A6J1MYN9</accession>
<gene>
    <name evidence="5" type="primary">LOC112044161</name>
</gene>
<evidence type="ECO:0000259" key="3">
    <source>
        <dbReference type="Pfam" id="PF16042"/>
    </source>
</evidence>
<reference evidence="5" key="1">
    <citation type="submission" date="2025-08" db="UniProtKB">
        <authorList>
            <consortium name="RefSeq"/>
        </authorList>
    </citation>
    <scope>IDENTIFICATION</scope>
</reference>
<keyword evidence="4" id="KW-1185">Reference proteome</keyword>
<evidence type="ECO:0000313" key="5">
    <source>
        <dbReference type="RefSeq" id="XP_023935681.2"/>
    </source>
</evidence>
<feature type="signal peptide" evidence="2">
    <location>
        <begin position="1"/>
        <end position="15"/>
    </location>
</feature>
<proteinExistence type="predicted"/>
<dbReference type="Pfam" id="PF16042">
    <property type="entry name" value="DUF4794"/>
    <property type="match status" value="2"/>
</dbReference>
<dbReference type="RefSeq" id="XP_023935681.2">
    <property type="nucleotide sequence ID" value="XM_024079913.2"/>
</dbReference>
<dbReference type="AlphaFoldDB" id="A0A6J1MYN9"/>
<feature type="compositionally biased region" description="Low complexity" evidence="1">
    <location>
        <begin position="34"/>
        <end position="46"/>
    </location>
</feature>
<sequence>MKCLIICSLILAATAEPPRFRARFRSQRLELAPTTTDSSIESTTDSGPYPPSGWKPSGAAFTLPIDTTPTPTDTYGPPEVSGYQPSGWKPDGQPFTLPIDTTPTPIDVYGPPETNGPYPPSGWKPDGQSFTLPQEQTSTTYGIPDHSYQPTDANKQVETVVEPVEVQKSVGTYYLLLPNGQLQRVEYVTESDLQNMKYLARLQLSGRGPLFVFGP</sequence>
<dbReference type="GeneID" id="112044161"/>
<name>A0A6J1MYN9_BICAN</name>
<feature type="domain" description="DUF4794" evidence="3">
    <location>
        <begin position="116"/>
        <end position="163"/>
    </location>
</feature>
<dbReference type="InterPro" id="IPR032011">
    <property type="entry name" value="DUF4794"/>
</dbReference>
<feature type="domain" description="DUF4794" evidence="3">
    <location>
        <begin position="46"/>
        <end position="79"/>
    </location>
</feature>
<organism evidence="4 5">
    <name type="scientific">Bicyclus anynana</name>
    <name type="common">Squinting bush brown butterfly</name>
    <dbReference type="NCBI Taxonomy" id="110368"/>
    <lineage>
        <taxon>Eukaryota</taxon>
        <taxon>Metazoa</taxon>
        <taxon>Ecdysozoa</taxon>
        <taxon>Arthropoda</taxon>
        <taxon>Hexapoda</taxon>
        <taxon>Insecta</taxon>
        <taxon>Pterygota</taxon>
        <taxon>Neoptera</taxon>
        <taxon>Endopterygota</taxon>
        <taxon>Lepidoptera</taxon>
        <taxon>Glossata</taxon>
        <taxon>Ditrysia</taxon>
        <taxon>Papilionoidea</taxon>
        <taxon>Nymphalidae</taxon>
        <taxon>Satyrinae</taxon>
        <taxon>Satyrini</taxon>
        <taxon>Mycalesina</taxon>
        <taxon>Bicyclus</taxon>
    </lineage>
</organism>
<protein>
    <submittedName>
        <fullName evidence="5">Mucin-2-like</fullName>
    </submittedName>
</protein>
<dbReference type="OrthoDB" id="6750008at2759"/>
<dbReference type="KEGG" id="bany:112044161"/>
<evidence type="ECO:0000256" key="1">
    <source>
        <dbReference type="SAM" id="MobiDB-lite"/>
    </source>
</evidence>
<keyword evidence="2" id="KW-0732">Signal</keyword>
<evidence type="ECO:0000256" key="2">
    <source>
        <dbReference type="SAM" id="SignalP"/>
    </source>
</evidence>
<evidence type="ECO:0000313" key="4">
    <source>
        <dbReference type="Proteomes" id="UP001652582"/>
    </source>
</evidence>
<dbReference type="Proteomes" id="UP001652582">
    <property type="component" value="Chromosome 13"/>
</dbReference>
<feature type="region of interest" description="Disordered" evidence="1">
    <location>
        <begin position="32"/>
        <end position="63"/>
    </location>
</feature>
<feature type="chain" id="PRO_5047201771" evidence="2">
    <location>
        <begin position="16"/>
        <end position="215"/>
    </location>
</feature>